<evidence type="ECO:0000256" key="9">
    <source>
        <dbReference type="ARBA" id="ARBA00022842"/>
    </source>
</evidence>
<dbReference type="SFLD" id="SFLDF00027">
    <property type="entry name" value="p-type_atpase"/>
    <property type="match status" value="1"/>
</dbReference>
<dbReference type="PRINTS" id="PR00119">
    <property type="entry name" value="CATATPASE"/>
</dbReference>
<evidence type="ECO:0000256" key="2">
    <source>
        <dbReference type="ARBA" id="ARBA00006024"/>
    </source>
</evidence>
<protein>
    <recommendedName>
        <fullName evidence="16">Probable cadmium-transporting ATPase</fullName>
    </recommendedName>
    <alternativeName>
        <fullName evidence="17">Cadmium-efflux ATPase</fullName>
    </alternativeName>
</protein>
<dbReference type="PANTHER" id="PTHR43079:SF1">
    <property type="entry name" value="CADMIUM_ZINC-TRANSPORTING ATPASE HMA1, CHLOROPLASTIC-RELATED"/>
    <property type="match status" value="1"/>
</dbReference>
<feature type="transmembrane region" description="Helical" evidence="18">
    <location>
        <begin position="265"/>
        <end position="284"/>
    </location>
</feature>
<evidence type="ECO:0000256" key="15">
    <source>
        <dbReference type="ARBA" id="ARBA00055196"/>
    </source>
</evidence>
<evidence type="ECO:0000256" key="6">
    <source>
        <dbReference type="ARBA" id="ARBA00022723"/>
    </source>
</evidence>
<keyword evidence="11 18" id="KW-1133">Transmembrane helix</keyword>
<dbReference type="Gene3D" id="3.40.1110.10">
    <property type="entry name" value="Calcium-transporting ATPase, cytoplasmic domain N"/>
    <property type="match status" value="1"/>
</dbReference>
<keyword evidence="12" id="KW-0406">Ion transport</keyword>
<evidence type="ECO:0000256" key="10">
    <source>
        <dbReference type="ARBA" id="ARBA00022967"/>
    </source>
</evidence>
<dbReference type="SFLD" id="SFLDG00002">
    <property type="entry name" value="C1.7:_P-type_atpase_like"/>
    <property type="match status" value="1"/>
</dbReference>
<keyword evidence="13 18" id="KW-0472">Membrane</keyword>
<dbReference type="Gene3D" id="2.70.150.10">
    <property type="entry name" value="Calcium-transporting ATPase, cytoplasmic transduction domain A"/>
    <property type="match status" value="1"/>
</dbReference>
<dbReference type="GO" id="GO:0005886">
    <property type="term" value="C:plasma membrane"/>
    <property type="evidence" value="ECO:0007669"/>
    <property type="project" value="UniProtKB-SubCell"/>
</dbReference>
<dbReference type="FunFam" id="2.70.150.10:FF:000002">
    <property type="entry name" value="Copper-transporting ATPase 1, putative"/>
    <property type="match status" value="1"/>
</dbReference>
<keyword evidence="20" id="KW-0614">Plasmid</keyword>
<evidence type="ECO:0000256" key="14">
    <source>
        <dbReference type="ARBA" id="ARBA00043263"/>
    </source>
</evidence>
<sequence>MEKEGDRSLSQLSVICDRIKIMMKEGNNMISYLIKSRQGQFLAIGILFAAAGFIFGTMNSEYSRWLFYAAIFFLGFYASKNAIVETVRYKSPNVDLLMILAALGAVIFDFESEGAALLLIFAAAEVLEDYANNKSTSAISELMAQVPETAQVLKENGEVVTVPTEDLNVGERVVVSKGEQIPIDGIIDRKSIVNESALTGESVPVVKEAEDEVFAGTINEGDVFYIDVTKSSDETVFSNIIRMVEEAQSRPSRISKFIDRIESKYVISVLVIVPIFIVVMYALMDLPFEEAFYRGMVFLTVASPCALVASATPATLSAISNGAKNGILFKGGAAMEALSTMDILYTDKTGTLTYGEFKVDEYSAPDDVLKEVIYMEQQSSHPIARTIVTAFKETDLSSVDHNEPVSEIAGSGIKKGTVRVGKPSAFSTFKNYDRFKQYFQKGNTIILAAKEEEVVGYFSLSDQIRRQSADAVANFQKEGIKVTLLTGDNEEVTETVAEVVGVDDYKASMLPEDKIAYVRESQDKEEVVGMIGDGINDAPALANADIGIAMGSGSSVAMESSDVVVVKNDLSKLFYSYKLSKKLNKIILQNVIFSISVIVTLIVLNLFGVLGLPLAVLFHEGSTILVILNGLRLLGSKGPKQEERVSDPSLKSVKV</sequence>
<dbReference type="InterPro" id="IPR023214">
    <property type="entry name" value="HAD_sf"/>
</dbReference>
<dbReference type="InterPro" id="IPR051949">
    <property type="entry name" value="Cation_Transport_ATPase"/>
</dbReference>
<feature type="transmembrane region" description="Helical" evidence="18">
    <location>
        <begin position="296"/>
        <end position="319"/>
    </location>
</feature>
<dbReference type="SUPFAM" id="SSF56784">
    <property type="entry name" value="HAD-like"/>
    <property type="match status" value="1"/>
</dbReference>
<keyword evidence="5 18" id="KW-0812">Transmembrane</keyword>
<evidence type="ECO:0000256" key="8">
    <source>
        <dbReference type="ARBA" id="ARBA00022840"/>
    </source>
</evidence>
<dbReference type="InterPro" id="IPR023299">
    <property type="entry name" value="ATPase_P-typ_cyto_dom_N"/>
</dbReference>
<proteinExistence type="inferred from homology"/>
<comment type="function">
    <text evidence="15">Couples the hydrolysis of ATP with the export of cadmium.</text>
</comment>
<reference evidence="20" key="1">
    <citation type="submission" date="2018-11" db="EMBL/GenBank/DDBJ databases">
        <title>Whole genome sequencing based investigation of maternal-neonatal listeriosis.</title>
        <authorList>
            <person name="Luo L."/>
            <person name="Payne M."/>
            <person name="Lan R."/>
            <person name="Wang Y."/>
        </authorList>
    </citation>
    <scope>NUCLEOTIDE SEQUENCE</scope>
    <source>
        <plasmid evidence="20">pLM1686</plasmid>
    </source>
</reference>
<evidence type="ECO:0000256" key="16">
    <source>
        <dbReference type="ARBA" id="ARBA00074282"/>
    </source>
</evidence>
<name>A0A5P4S8H2_LISMN</name>
<evidence type="ECO:0000256" key="4">
    <source>
        <dbReference type="ARBA" id="ARBA00022553"/>
    </source>
</evidence>
<dbReference type="NCBIfam" id="TIGR01494">
    <property type="entry name" value="ATPase_P-type"/>
    <property type="match status" value="1"/>
</dbReference>
<accession>A0A5P4S8H2</accession>
<gene>
    <name evidence="20" type="primary">zosA</name>
    <name evidence="20" type="ORF">pLM1686_00082</name>
</gene>
<evidence type="ECO:0000256" key="7">
    <source>
        <dbReference type="ARBA" id="ARBA00022741"/>
    </source>
</evidence>
<evidence type="ECO:0000256" key="5">
    <source>
        <dbReference type="ARBA" id="ARBA00022692"/>
    </source>
</evidence>
<dbReference type="Gene3D" id="3.40.50.1000">
    <property type="entry name" value="HAD superfamily/HAD-like"/>
    <property type="match status" value="1"/>
</dbReference>
<dbReference type="NCBIfam" id="TIGR01512">
    <property type="entry name" value="ATPase-IB2_Cd"/>
    <property type="match status" value="1"/>
</dbReference>
<keyword evidence="18" id="KW-1003">Cell membrane</keyword>
<dbReference type="EMBL" id="MK134858">
    <property type="protein sequence ID" value="QFC18639.1"/>
    <property type="molecule type" value="Genomic_DNA"/>
</dbReference>
<keyword evidence="4" id="KW-0597">Phosphoprotein</keyword>
<evidence type="ECO:0000256" key="1">
    <source>
        <dbReference type="ARBA" id="ARBA00004651"/>
    </source>
</evidence>
<dbReference type="PROSITE" id="PS00154">
    <property type="entry name" value="ATPASE_E1_E2"/>
    <property type="match status" value="1"/>
</dbReference>
<dbReference type="PRINTS" id="PR00120">
    <property type="entry name" value="HATPASE"/>
</dbReference>
<dbReference type="InterPro" id="IPR023298">
    <property type="entry name" value="ATPase_P-typ_TM_dom_sf"/>
</dbReference>
<keyword evidence="7 18" id="KW-0547">Nucleotide-binding</keyword>
<organism evidence="20">
    <name type="scientific">Listeria monocytogenes</name>
    <dbReference type="NCBI Taxonomy" id="1639"/>
    <lineage>
        <taxon>Bacteria</taxon>
        <taxon>Bacillati</taxon>
        <taxon>Bacillota</taxon>
        <taxon>Bacilli</taxon>
        <taxon>Bacillales</taxon>
        <taxon>Listeriaceae</taxon>
        <taxon>Listeria</taxon>
    </lineage>
</organism>
<keyword evidence="10" id="KW-1278">Translocase</keyword>
<keyword evidence="14" id="KW-0105">Cadmium resistance</keyword>
<dbReference type="PANTHER" id="PTHR43079">
    <property type="entry name" value="PROBABLE CADMIUM/ZINC-TRANSPORTING ATPASE HMA1"/>
    <property type="match status" value="1"/>
</dbReference>
<keyword evidence="3" id="KW-0813">Transport</keyword>
<feature type="transmembrane region" description="Helical" evidence="18">
    <location>
        <begin position="96"/>
        <end position="124"/>
    </location>
</feature>
<dbReference type="GO" id="GO:0046872">
    <property type="term" value="F:metal ion binding"/>
    <property type="evidence" value="ECO:0007669"/>
    <property type="project" value="UniProtKB-KW"/>
</dbReference>
<keyword evidence="8 18" id="KW-0067">ATP-binding</keyword>
<dbReference type="SUPFAM" id="SSF81665">
    <property type="entry name" value="Calcium ATPase, transmembrane domain M"/>
    <property type="match status" value="1"/>
</dbReference>
<evidence type="ECO:0000256" key="11">
    <source>
        <dbReference type="ARBA" id="ARBA00022989"/>
    </source>
</evidence>
<feature type="transmembrane region" description="Helical" evidence="18">
    <location>
        <begin position="65"/>
        <end position="84"/>
    </location>
</feature>
<evidence type="ECO:0000313" key="20">
    <source>
        <dbReference type="EMBL" id="QFC18639.1"/>
    </source>
</evidence>
<evidence type="ECO:0000256" key="3">
    <source>
        <dbReference type="ARBA" id="ARBA00022448"/>
    </source>
</evidence>
<comment type="similarity">
    <text evidence="2 18">Belongs to the cation transport ATPase (P-type) (TC 3.A.3) family. Type IB subfamily.</text>
</comment>
<dbReference type="InterPro" id="IPR036412">
    <property type="entry name" value="HAD-like_sf"/>
</dbReference>
<evidence type="ECO:0000256" key="13">
    <source>
        <dbReference type="ARBA" id="ARBA00023136"/>
    </source>
</evidence>
<dbReference type="InterPro" id="IPR001757">
    <property type="entry name" value="P_typ_ATPase"/>
</dbReference>
<dbReference type="GO" id="GO:0005524">
    <property type="term" value="F:ATP binding"/>
    <property type="evidence" value="ECO:0007669"/>
    <property type="project" value="UniProtKB-UniRule"/>
</dbReference>
<evidence type="ECO:0000256" key="17">
    <source>
        <dbReference type="ARBA" id="ARBA00078718"/>
    </source>
</evidence>
<dbReference type="PROSITE" id="PS01229">
    <property type="entry name" value="COF_2"/>
    <property type="match status" value="1"/>
</dbReference>
<evidence type="ECO:0000256" key="12">
    <source>
        <dbReference type="ARBA" id="ARBA00023065"/>
    </source>
</evidence>
<dbReference type="SFLD" id="SFLDS00003">
    <property type="entry name" value="Haloacid_Dehalogenase"/>
    <property type="match status" value="1"/>
</dbReference>
<evidence type="ECO:0000256" key="18">
    <source>
        <dbReference type="RuleBase" id="RU362081"/>
    </source>
</evidence>
<dbReference type="GO" id="GO:0019829">
    <property type="term" value="F:ATPase-coupled monoatomic cation transmembrane transporter activity"/>
    <property type="evidence" value="ECO:0007669"/>
    <property type="project" value="InterPro"/>
</dbReference>
<feature type="transmembrane region" description="Helical" evidence="18">
    <location>
        <begin position="586"/>
        <end position="608"/>
    </location>
</feature>
<dbReference type="InterPro" id="IPR008250">
    <property type="entry name" value="ATPase_P-typ_transduc_dom_A_sf"/>
</dbReference>
<feature type="domain" description="P-type ATPase A" evidence="19">
    <location>
        <begin position="146"/>
        <end position="245"/>
    </location>
</feature>
<dbReference type="InterPro" id="IPR027256">
    <property type="entry name" value="P-typ_ATPase_IB"/>
</dbReference>
<evidence type="ECO:0000259" key="19">
    <source>
        <dbReference type="Pfam" id="PF00122"/>
    </source>
</evidence>
<geneLocation type="plasmid" evidence="20">
    <name>pLM1686</name>
</geneLocation>
<dbReference type="GO" id="GO:0046686">
    <property type="term" value="P:response to cadmium ion"/>
    <property type="evidence" value="ECO:0007669"/>
    <property type="project" value="UniProtKB-KW"/>
</dbReference>
<dbReference type="InterPro" id="IPR044492">
    <property type="entry name" value="P_typ_ATPase_HD_dom"/>
</dbReference>
<dbReference type="Pfam" id="PF00122">
    <property type="entry name" value="E1-E2_ATPase"/>
    <property type="match status" value="1"/>
</dbReference>
<dbReference type="SUPFAM" id="SSF81653">
    <property type="entry name" value="Calcium ATPase, transduction domain A"/>
    <property type="match status" value="1"/>
</dbReference>
<dbReference type="Pfam" id="PF00702">
    <property type="entry name" value="Hydrolase"/>
    <property type="match status" value="1"/>
</dbReference>
<dbReference type="InterPro" id="IPR018303">
    <property type="entry name" value="ATPase_P-typ_P_site"/>
</dbReference>
<keyword evidence="9" id="KW-0460">Magnesium</keyword>
<comment type="subcellular location">
    <subcellularLocation>
        <location evidence="1">Cell membrane</location>
        <topology evidence="1">Multi-pass membrane protein</topology>
    </subcellularLocation>
</comment>
<keyword evidence="6 18" id="KW-0479">Metal-binding</keyword>
<feature type="transmembrane region" description="Helical" evidence="18">
    <location>
        <begin position="39"/>
        <end position="58"/>
    </location>
</feature>
<dbReference type="AlphaFoldDB" id="A0A5P4S8H2"/>
<dbReference type="GO" id="GO:0016887">
    <property type="term" value="F:ATP hydrolysis activity"/>
    <property type="evidence" value="ECO:0007669"/>
    <property type="project" value="InterPro"/>
</dbReference>
<dbReference type="NCBIfam" id="TIGR01525">
    <property type="entry name" value="ATPase-IB_hvy"/>
    <property type="match status" value="1"/>
</dbReference>
<dbReference type="InterPro" id="IPR059000">
    <property type="entry name" value="ATPase_P-type_domA"/>
</dbReference>